<comment type="caution">
    <text evidence="5">The sequence shown here is derived from an EMBL/GenBank/DDBJ whole genome shotgun (WGS) entry which is preliminary data.</text>
</comment>
<dbReference type="InterPro" id="IPR000189">
    <property type="entry name" value="Transglyc_AS"/>
</dbReference>
<dbReference type="GO" id="GO:0000270">
    <property type="term" value="P:peptidoglycan metabolic process"/>
    <property type="evidence" value="ECO:0007669"/>
    <property type="project" value="InterPro"/>
</dbReference>
<dbReference type="RefSeq" id="WP_053101352.1">
    <property type="nucleotide sequence ID" value="NZ_LFTY01000002.1"/>
</dbReference>
<evidence type="ECO:0000256" key="1">
    <source>
        <dbReference type="ARBA" id="ARBA00007734"/>
    </source>
</evidence>
<dbReference type="GO" id="GO:0016020">
    <property type="term" value="C:membrane"/>
    <property type="evidence" value="ECO:0007669"/>
    <property type="project" value="InterPro"/>
</dbReference>
<dbReference type="InterPro" id="IPR008939">
    <property type="entry name" value="Lytic_TGlycosylase_superhlx_U"/>
</dbReference>
<dbReference type="InterPro" id="IPR023346">
    <property type="entry name" value="Lysozyme-like_dom_sf"/>
</dbReference>
<dbReference type="PANTHER" id="PTHR37423">
    <property type="entry name" value="SOLUBLE LYTIC MUREIN TRANSGLYCOSYLASE-RELATED"/>
    <property type="match status" value="1"/>
</dbReference>
<dbReference type="PATRIC" id="fig|1675527.3.peg.4836"/>
<evidence type="ECO:0000313" key="6">
    <source>
        <dbReference type="Proteomes" id="UP000037178"/>
    </source>
</evidence>
<organism evidence="5 6">
    <name type="scientific">Candidatus Rhodobacter oscarellae</name>
    <dbReference type="NCBI Taxonomy" id="1675527"/>
    <lineage>
        <taxon>Bacteria</taxon>
        <taxon>Pseudomonadati</taxon>
        <taxon>Pseudomonadota</taxon>
        <taxon>Alphaproteobacteria</taxon>
        <taxon>Rhodobacterales</taxon>
        <taxon>Rhodobacter group</taxon>
        <taxon>Rhodobacter</taxon>
    </lineage>
</organism>
<dbReference type="AlphaFoldDB" id="A0A0J9ED42"/>
<feature type="domain" description="Transglycosylase SLT" evidence="4">
    <location>
        <begin position="546"/>
        <end position="648"/>
    </location>
</feature>
<comment type="similarity">
    <text evidence="2">Belongs to the virb1 family.</text>
</comment>
<accession>A0A0J9ED42</accession>
<dbReference type="SUPFAM" id="SSF48435">
    <property type="entry name" value="Bacterial muramidases"/>
    <property type="match status" value="1"/>
</dbReference>
<dbReference type="InterPro" id="IPR008258">
    <property type="entry name" value="Transglycosylase_SLT_dom_1"/>
</dbReference>
<dbReference type="GO" id="GO:0042597">
    <property type="term" value="C:periplasmic space"/>
    <property type="evidence" value="ECO:0007669"/>
    <property type="project" value="InterPro"/>
</dbReference>
<dbReference type="PROSITE" id="PS00922">
    <property type="entry name" value="TRANSGLYCOSYLASE"/>
    <property type="match status" value="1"/>
</dbReference>
<dbReference type="GO" id="GO:0008933">
    <property type="term" value="F:peptidoglycan lytic transglycosylase activity"/>
    <property type="evidence" value="ECO:0007669"/>
    <property type="project" value="InterPro"/>
</dbReference>
<keyword evidence="6" id="KW-1185">Reference proteome</keyword>
<dbReference type="EC" id="3.2.1.-" evidence="5"/>
<comment type="similarity">
    <text evidence="1">Belongs to the transglycosylase Slt family.</text>
</comment>
<dbReference type="OrthoDB" id="9815002at2"/>
<keyword evidence="3" id="KW-0732">Signal</keyword>
<dbReference type="STRING" id="1675527.AIOL_004621"/>
<dbReference type="Gene3D" id="1.25.20.10">
    <property type="entry name" value="Bacterial muramidases"/>
    <property type="match status" value="1"/>
</dbReference>
<dbReference type="GO" id="GO:0004553">
    <property type="term" value="F:hydrolase activity, hydrolyzing O-glycosyl compounds"/>
    <property type="evidence" value="ECO:0007669"/>
    <property type="project" value="InterPro"/>
</dbReference>
<dbReference type="Pfam" id="PF01464">
    <property type="entry name" value="SLT"/>
    <property type="match status" value="1"/>
</dbReference>
<dbReference type="Gene3D" id="1.10.530.10">
    <property type="match status" value="1"/>
</dbReference>
<name>A0A0J9ED42_9RHOB</name>
<evidence type="ECO:0000256" key="3">
    <source>
        <dbReference type="ARBA" id="ARBA00022729"/>
    </source>
</evidence>
<dbReference type="Proteomes" id="UP000037178">
    <property type="component" value="Unassembled WGS sequence"/>
</dbReference>
<protein>
    <submittedName>
        <fullName evidence="5">Soluble lytic murein transglycosylase</fullName>
        <ecNumber evidence="5">3.2.1.-</ecNumber>
    </submittedName>
</protein>
<dbReference type="PANTHER" id="PTHR37423:SF2">
    <property type="entry name" value="MEMBRANE-BOUND LYTIC MUREIN TRANSGLYCOSYLASE C"/>
    <property type="match status" value="1"/>
</dbReference>
<keyword evidence="5" id="KW-0378">Hydrolase</keyword>
<sequence>MGQARIEVWALASVALVIGLVQGAGAFAATDSIRPAPRPGSVVPVTGAPVANSEAAPAAVPQIPALAARSPIPRPAALLDGHEFRLALVSARKEDWDDARRLASLEGPVAVDIIEWQRLRAGQGSFEDYQAFLSRNADWPGLKLLRRRGEATIQDRPNADRVLEYFKPQAPQTGQGALRLAEAHAVKGDFQRSRKALIEAWRGLPMSAEEEAKFLAQHGQALKPYHADRLEDALWRKDRDAARRVLKFARGDQKALAEARLALQARSGNADKLWKDLPAAVSGDPGLARDRMEWLVAKKQRSQAADLIIAQSKSAAKLGRPEAWARWRRILARQEMRNGNPRRAYALASQSHIAKGSDLADLEWLAGYIALRYRDDPEAALEHFTRFRAQVFTPISLGRAGYWEGRAYEAQGRAEAAREAFGKAAKHQTSFYGLLAAEKIGAAMDPALTGATDGKPLAETAFAKSSVFAAAQIFFKSGEPYEVTRFLRHLSESTAQDELVALGSFAASLGDPYIAVRVAKQIAREGMVANRAYYPLTNLGPDSLPVEKALALAIARRESEFWPTAVSGAGARGLMQLMPGTAEQMAGKLGLPYQFDRLTTDPTYNVRLASAYLAQLTERYGNNIVLISVGYNAGPARATRWMETNGDPRRSSVDVVDWIEHIPFDETRNYVMRVAESLPVYRARLTGKVQPIRLMEELQAR</sequence>
<evidence type="ECO:0000259" key="4">
    <source>
        <dbReference type="Pfam" id="PF01464"/>
    </source>
</evidence>
<evidence type="ECO:0000256" key="2">
    <source>
        <dbReference type="ARBA" id="ARBA00009387"/>
    </source>
</evidence>
<proteinExistence type="inferred from homology"/>
<dbReference type="SUPFAM" id="SSF53955">
    <property type="entry name" value="Lysozyme-like"/>
    <property type="match status" value="1"/>
</dbReference>
<gene>
    <name evidence="5" type="ORF">AIOL_004621</name>
</gene>
<evidence type="ECO:0000313" key="5">
    <source>
        <dbReference type="EMBL" id="KMW59639.1"/>
    </source>
</evidence>
<reference evidence="5 6" key="1">
    <citation type="submission" date="2015-06" db="EMBL/GenBank/DDBJ databases">
        <title>Draft genome sequence of an Alphaproteobacteria species associated to the Mediterranean sponge Oscarella lobularis.</title>
        <authorList>
            <person name="Jourda C."/>
            <person name="Santini S."/>
            <person name="Claverie J.-M."/>
        </authorList>
    </citation>
    <scope>NUCLEOTIDE SEQUENCE [LARGE SCALE GENOMIC DNA]</scope>
    <source>
        <strain evidence="5">IGS</strain>
    </source>
</reference>
<dbReference type="EMBL" id="LFTY01000002">
    <property type="protein sequence ID" value="KMW59639.1"/>
    <property type="molecule type" value="Genomic_DNA"/>
</dbReference>
<keyword evidence="5" id="KW-0326">Glycosidase</keyword>
<dbReference type="CDD" id="cd13401">
    <property type="entry name" value="Slt70-like"/>
    <property type="match status" value="1"/>
</dbReference>